<evidence type="ECO:0000259" key="1">
    <source>
        <dbReference type="Pfam" id="PF00934"/>
    </source>
</evidence>
<dbReference type="RefSeq" id="WP_075509960.1">
    <property type="nucleotide sequence ID" value="NZ_CP089224.1"/>
</dbReference>
<keyword evidence="3" id="KW-1185">Reference proteome</keyword>
<protein>
    <recommendedName>
        <fullName evidence="1">PE domain-containing protein</fullName>
    </recommendedName>
</protein>
<dbReference type="Gene3D" id="1.10.287.850">
    <property type="entry name" value="HP0062-like domain"/>
    <property type="match status" value="1"/>
</dbReference>
<evidence type="ECO:0000313" key="3">
    <source>
        <dbReference type="Proteomes" id="UP000077342"/>
    </source>
</evidence>
<proteinExistence type="predicted"/>
<name>A0A164BLW2_9MYCO</name>
<dbReference type="EMBL" id="LWCI01000097">
    <property type="protein sequence ID" value="KZS63622.1"/>
    <property type="molecule type" value="Genomic_DNA"/>
</dbReference>
<evidence type="ECO:0000313" key="2">
    <source>
        <dbReference type="EMBL" id="KZS63622.1"/>
    </source>
</evidence>
<sequence length="194" mass="19835">MSAALASLFNAHGQAYQALSTQAAHFHDQFVRALNAGANLYASAEAANASAMQAAQNLLSAPGQALAASSPGSPMQQLETAHINFNTNLVNNDLSFNRWLVTNEVGLEQRFFGTDSALNGVINRSFNVGNLLVGTGEQALNTVVGAPVPANFTSSLLAGSGAQVFNGGQIGGLAGAFDQSLMVAADLAGLVTGR</sequence>
<feature type="domain" description="PE" evidence="1">
    <location>
        <begin position="2"/>
        <end position="48"/>
    </location>
</feature>
<gene>
    <name evidence="2" type="ORF">A4G28_07165</name>
</gene>
<accession>A0A164BLW2</accession>
<dbReference type="InterPro" id="IPR038332">
    <property type="entry name" value="PPE_sf"/>
</dbReference>
<organism evidence="2 3">
    <name type="scientific">Mycobacterium ostraviense</name>
    <dbReference type="NCBI Taxonomy" id="2738409"/>
    <lineage>
        <taxon>Bacteria</taxon>
        <taxon>Bacillati</taxon>
        <taxon>Actinomycetota</taxon>
        <taxon>Actinomycetes</taxon>
        <taxon>Mycobacteriales</taxon>
        <taxon>Mycobacteriaceae</taxon>
        <taxon>Mycobacterium</taxon>
    </lineage>
</organism>
<comment type="caution">
    <text evidence="2">The sequence shown here is derived from an EMBL/GenBank/DDBJ whole genome shotgun (WGS) entry which is preliminary data.</text>
</comment>
<dbReference type="Proteomes" id="UP000077342">
    <property type="component" value="Unassembled WGS sequence"/>
</dbReference>
<dbReference type="AlphaFoldDB" id="A0A164BLW2"/>
<dbReference type="SUPFAM" id="SSF140459">
    <property type="entry name" value="PE/PPE dimer-like"/>
    <property type="match status" value="1"/>
</dbReference>
<reference evidence="3" key="1">
    <citation type="submission" date="2016-04" db="EMBL/GenBank/DDBJ databases">
        <authorList>
            <person name="Strapagiel D."/>
            <person name="Borowka P."/>
            <person name="Marciniak B."/>
            <person name="Bakula Z."/>
            <person name="Van Ingen J."/>
            <person name="Safianowska A."/>
            <person name="Dziadek J."/>
            <person name="Jagielski T."/>
        </authorList>
    </citation>
    <scope>NUCLEOTIDE SEQUENCE [LARGE SCALE GENOMIC DNA]</scope>
    <source>
        <strain evidence="3">1010001458</strain>
    </source>
</reference>
<dbReference type="InterPro" id="IPR000084">
    <property type="entry name" value="PE-PGRS_N"/>
</dbReference>
<dbReference type="Pfam" id="PF00934">
    <property type="entry name" value="PE"/>
    <property type="match status" value="1"/>
</dbReference>